<dbReference type="EC" id="3.2.2.27" evidence="4 9"/>
<keyword evidence="7 9" id="KW-0378">Hydrolase</keyword>
<dbReference type="NCBIfam" id="NF003588">
    <property type="entry name" value="PRK05254.1-1"/>
    <property type="match status" value="1"/>
</dbReference>
<evidence type="ECO:0000259" key="10">
    <source>
        <dbReference type="SMART" id="SM00986"/>
    </source>
</evidence>
<dbReference type="OrthoDB" id="9804372at2"/>
<dbReference type="Gene3D" id="3.40.470.10">
    <property type="entry name" value="Uracil-DNA glycosylase-like domain"/>
    <property type="match status" value="1"/>
</dbReference>
<dbReference type="PANTHER" id="PTHR11264">
    <property type="entry name" value="URACIL-DNA GLYCOSYLASE"/>
    <property type="match status" value="1"/>
</dbReference>
<evidence type="ECO:0000313" key="12">
    <source>
        <dbReference type="Proteomes" id="UP000254060"/>
    </source>
</evidence>
<dbReference type="EMBL" id="UGGP01000001">
    <property type="protein sequence ID" value="STO09379.1"/>
    <property type="molecule type" value="Genomic_DNA"/>
</dbReference>
<gene>
    <name evidence="9 11" type="primary">ung</name>
    <name evidence="11" type="ORF">NCTC13163_02815</name>
</gene>
<dbReference type="NCBIfam" id="TIGR00628">
    <property type="entry name" value="ung"/>
    <property type="match status" value="1"/>
</dbReference>
<dbReference type="Proteomes" id="UP000254060">
    <property type="component" value="Unassembled WGS sequence"/>
</dbReference>
<dbReference type="SMR" id="A0A377FX29"/>
<dbReference type="GO" id="GO:0097510">
    <property type="term" value="P:base-excision repair, AP site formation via deaminated base removal"/>
    <property type="evidence" value="ECO:0007669"/>
    <property type="project" value="TreeGrafter"/>
</dbReference>
<feature type="domain" description="Uracil-DNA glycosylase-like" evidence="10">
    <location>
        <begin position="54"/>
        <end position="213"/>
    </location>
</feature>
<dbReference type="SMART" id="SM00987">
    <property type="entry name" value="UreE_C"/>
    <property type="match status" value="1"/>
</dbReference>
<dbReference type="NCBIfam" id="NF003589">
    <property type="entry name" value="PRK05254.1-2"/>
    <property type="match status" value="1"/>
</dbReference>
<name>A0A377FX29_9BACL</name>
<dbReference type="GO" id="GO:0005737">
    <property type="term" value="C:cytoplasm"/>
    <property type="evidence" value="ECO:0007669"/>
    <property type="project" value="UniProtKB-SubCell"/>
</dbReference>
<evidence type="ECO:0000256" key="9">
    <source>
        <dbReference type="HAMAP-Rule" id="MF_00148"/>
    </source>
</evidence>
<keyword evidence="11" id="KW-0326">Glycosidase</keyword>
<evidence type="ECO:0000313" key="11">
    <source>
        <dbReference type="EMBL" id="STO09379.1"/>
    </source>
</evidence>
<comment type="catalytic activity">
    <reaction evidence="1 9">
        <text>Hydrolyzes single-stranded DNA or mismatched double-stranded DNA and polynucleotides, releasing free uracil.</text>
        <dbReference type="EC" id="3.2.2.27"/>
    </reaction>
</comment>
<proteinExistence type="inferred from homology"/>
<sequence>MGEQLSDRLLGDWSDMIESEMGRPYFNELATFIDEAYATSTVYPARQDIWNAFVYTKLKDVKCVILGQDPYHGPNQAHGLSFSVQDGVRFPPSLRNIFQELQDDIGCDMPTSGNLEKWARQGVLLLNTALTVEAGKAASHRGKGWETFTDAVIEELGKREEPIVFILWGNDAKKKQRLIGDHHTILTSVHPSPLSAHRGFFGSKPFSQVNMKLSEWGVEEIDWCL</sequence>
<dbReference type="Pfam" id="PF03167">
    <property type="entry name" value="UDG"/>
    <property type="match status" value="1"/>
</dbReference>
<dbReference type="HAMAP" id="MF_00148">
    <property type="entry name" value="UDG"/>
    <property type="match status" value="1"/>
</dbReference>
<dbReference type="GO" id="GO:0004844">
    <property type="term" value="F:uracil DNA N-glycosylase activity"/>
    <property type="evidence" value="ECO:0007669"/>
    <property type="project" value="UniProtKB-UniRule"/>
</dbReference>
<evidence type="ECO:0000256" key="4">
    <source>
        <dbReference type="ARBA" id="ARBA00012030"/>
    </source>
</evidence>
<evidence type="ECO:0000256" key="5">
    <source>
        <dbReference type="ARBA" id="ARBA00018429"/>
    </source>
</evidence>
<feature type="active site" description="Proton acceptor" evidence="9">
    <location>
        <position position="69"/>
    </location>
</feature>
<keyword evidence="8 9" id="KW-0234">DNA repair</keyword>
<organism evidence="11 12">
    <name type="scientific">Exiguobacterium aurantiacum</name>
    <dbReference type="NCBI Taxonomy" id="33987"/>
    <lineage>
        <taxon>Bacteria</taxon>
        <taxon>Bacillati</taxon>
        <taxon>Bacillota</taxon>
        <taxon>Bacilli</taxon>
        <taxon>Bacillales</taxon>
        <taxon>Bacillales Family XII. Incertae Sedis</taxon>
        <taxon>Exiguobacterium</taxon>
    </lineage>
</organism>
<evidence type="ECO:0000256" key="1">
    <source>
        <dbReference type="ARBA" id="ARBA00001400"/>
    </source>
</evidence>
<comment type="similarity">
    <text evidence="3 9">Belongs to the uracil-DNA glycosylase (UDG) superfamily. UNG family.</text>
</comment>
<accession>A0A377FX29</accession>
<dbReference type="CDD" id="cd10027">
    <property type="entry name" value="UDG-F1-like"/>
    <property type="match status" value="1"/>
</dbReference>
<evidence type="ECO:0000256" key="7">
    <source>
        <dbReference type="ARBA" id="ARBA00022801"/>
    </source>
</evidence>
<dbReference type="InterPro" id="IPR002043">
    <property type="entry name" value="UDG_fam1"/>
</dbReference>
<dbReference type="FunFam" id="3.40.470.10:FF:000001">
    <property type="entry name" value="Uracil-DNA glycosylase"/>
    <property type="match status" value="1"/>
</dbReference>
<dbReference type="SMART" id="SM00986">
    <property type="entry name" value="UDG"/>
    <property type="match status" value="1"/>
</dbReference>
<reference evidence="11 12" key="1">
    <citation type="submission" date="2018-06" db="EMBL/GenBank/DDBJ databases">
        <authorList>
            <consortium name="Pathogen Informatics"/>
            <person name="Doyle S."/>
        </authorList>
    </citation>
    <scope>NUCLEOTIDE SEQUENCE [LARGE SCALE GENOMIC DNA]</scope>
    <source>
        <strain evidence="11 12">NCTC13163</strain>
    </source>
</reference>
<evidence type="ECO:0000256" key="8">
    <source>
        <dbReference type="ARBA" id="ARBA00023204"/>
    </source>
</evidence>
<dbReference type="STRING" id="1397694.GCA_000702585_00238"/>
<evidence type="ECO:0000256" key="3">
    <source>
        <dbReference type="ARBA" id="ARBA00008184"/>
    </source>
</evidence>
<dbReference type="NCBIfam" id="NF003591">
    <property type="entry name" value="PRK05254.1-4"/>
    <property type="match status" value="1"/>
</dbReference>
<dbReference type="RefSeq" id="WP_029333805.1">
    <property type="nucleotide sequence ID" value="NZ_UGGP01000001.1"/>
</dbReference>
<dbReference type="NCBIfam" id="NF003592">
    <property type="entry name" value="PRK05254.1-5"/>
    <property type="match status" value="1"/>
</dbReference>
<dbReference type="AlphaFoldDB" id="A0A377FX29"/>
<dbReference type="PANTHER" id="PTHR11264:SF0">
    <property type="entry name" value="URACIL-DNA GLYCOSYLASE"/>
    <property type="match status" value="1"/>
</dbReference>
<dbReference type="InterPro" id="IPR005122">
    <property type="entry name" value="Uracil-DNA_glycosylase-like"/>
</dbReference>
<protein>
    <recommendedName>
        <fullName evidence="5 9">Uracil-DNA glycosylase</fullName>
        <shortName evidence="9">UDG</shortName>
        <ecNumber evidence="4 9">3.2.2.27</ecNumber>
    </recommendedName>
</protein>
<keyword evidence="6 9" id="KW-0227">DNA damage</keyword>
<dbReference type="InterPro" id="IPR036895">
    <property type="entry name" value="Uracil-DNA_glycosylase-like_sf"/>
</dbReference>
<evidence type="ECO:0000256" key="6">
    <source>
        <dbReference type="ARBA" id="ARBA00022763"/>
    </source>
</evidence>
<comment type="function">
    <text evidence="2 9">Excises uracil residues from the DNA which can arise as a result of misincorporation of dUMP residues by DNA polymerase or due to deamination of cytosine.</text>
</comment>
<comment type="subcellular location">
    <subcellularLocation>
        <location evidence="9">Cytoplasm</location>
    </subcellularLocation>
</comment>
<dbReference type="SUPFAM" id="SSF52141">
    <property type="entry name" value="Uracil-DNA glycosylase-like"/>
    <property type="match status" value="1"/>
</dbReference>
<evidence type="ECO:0000256" key="2">
    <source>
        <dbReference type="ARBA" id="ARBA00002631"/>
    </source>
</evidence>
<keyword evidence="9" id="KW-0963">Cytoplasm</keyword>